<reference evidence="2 3" key="1">
    <citation type="journal article" date="2020" name="Nat. Commun.">
        <title>Donkey genomes provide new insights into domestication and selection for coat color.</title>
        <authorList>
            <person name="Wang"/>
            <person name="C."/>
            <person name="Li"/>
            <person name="H."/>
            <person name="Guo"/>
            <person name="Y."/>
            <person name="Huang"/>
            <person name="J."/>
            <person name="Sun"/>
            <person name="Y."/>
            <person name="Min"/>
            <person name="J."/>
            <person name="Wang"/>
            <person name="J."/>
            <person name="Fang"/>
            <person name="X."/>
            <person name="Zhao"/>
            <person name="Z."/>
            <person name="Wang"/>
            <person name="S."/>
            <person name="Zhang"/>
            <person name="Y."/>
            <person name="Liu"/>
            <person name="Q."/>
            <person name="Jiang"/>
            <person name="Q."/>
            <person name="Wang"/>
            <person name="X."/>
            <person name="Guo"/>
            <person name="Y."/>
            <person name="Yang"/>
            <person name="C."/>
            <person name="Wang"/>
            <person name="Y."/>
            <person name="Tian"/>
            <person name="F."/>
            <person name="Zhuang"/>
            <person name="G."/>
            <person name="Fan"/>
            <person name="Y."/>
            <person name="Gao"/>
            <person name="Q."/>
            <person name="Li"/>
            <person name="Y."/>
            <person name="Ju"/>
            <person name="Z."/>
            <person name="Li"/>
            <person name="J."/>
            <person name="Li"/>
            <person name="R."/>
            <person name="Hou"/>
            <person name="M."/>
            <person name="Yang"/>
            <person name="G."/>
            <person name="Liu"/>
            <person name="G."/>
            <person name="Liu"/>
            <person name="W."/>
            <person name="Guo"/>
            <person name="J."/>
            <person name="Pan"/>
            <person name="S."/>
            <person name="Fan"/>
            <person name="G."/>
            <person name="Zhang"/>
            <person name="W."/>
            <person name="Zhang"/>
            <person name="R."/>
            <person name="Yu"/>
            <person name="J."/>
            <person name="Zhang"/>
            <person name="X."/>
            <person name="Yin"/>
            <person name="Q."/>
            <person name="Ji"/>
            <person name="C."/>
            <person name="Jin"/>
            <person name="Y."/>
            <person name="Yue"/>
            <person name="G."/>
            <person name="Liu"/>
            <person name="M."/>
            <person name="Xu"/>
            <person name="J."/>
            <person name="Liu"/>
            <person name="S."/>
            <person name="Jordana"/>
            <person name="J."/>
            <person name="Noce"/>
            <person name="A."/>
            <person name="Amills"/>
            <person name="M."/>
            <person name="Wu"/>
            <person name="D.D."/>
            <person name="Li"/>
            <person name="S."/>
            <person name="Zhou"/>
            <person name="X. and Zhong"/>
            <person name="J."/>
        </authorList>
    </citation>
    <scope>NUCLEOTIDE SEQUENCE [LARGE SCALE GENOMIC DNA]</scope>
</reference>
<dbReference type="Ensembl" id="ENSEAST00005047085.1">
    <property type="protein sequence ID" value="ENSEASP00005047152.1"/>
    <property type="gene ID" value="ENSEASG00005031843.1"/>
</dbReference>
<accession>A0A9L0JAX0</accession>
<keyword evidence="3" id="KW-1185">Reference proteome</keyword>
<reference evidence="2" key="3">
    <citation type="submission" date="2025-09" db="UniProtKB">
        <authorList>
            <consortium name="Ensembl"/>
        </authorList>
    </citation>
    <scope>IDENTIFICATION</scope>
</reference>
<feature type="compositionally biased region" description="Basic and acidic residues" evidence="1">
    <location>
        <begin position="32"/>
        <end position="44"/>
    </location>
</feature>
<evidence type="ECO:0000313" key="2">
    <source>
        <dbReference type="Ensembl" id="ENSEASP00005047152.1"/>
    </source>
</evidence>
<organism evidence="2 3">
    <name type="scientific">Equus asinus</name>
    <name type="common">Donkey</name>
    <name type="synonym">Equus africanus asinus</name>
    <dbReference type="NCBI Taxonomy" id="9793"/>
    <lineage>
        <taxon>Eukaryota</taxon>
        <taxon>Metazoa</taxon>
        <taxon>Chordata</taxon>
        <taxon>Craniata</taxon>
        <taxon>Vertebrata</taxon>
        <taxon>Euteleostomi</taxon>
        <taxon>Mammalia</taxon>
        <taxon>Eutheria</taxon>
        <taxon>Laurasiatheria</taxon>
        <taxon>Perissodactyla</taxon>
        <taxon>Equidae</taxon>
        <taxon>Equus</taxon>
    </lineage>
</organism>
<proteinExistence type="predicted"/>
<evidence type="ECO:0000313" key="3">
    <source>
        <dbReference type="Proteomes" id="UP000694387"/>
    </source>
</evidence>
<feature type="region of interest" description="Disordered" evidence="1">
    <location>
        <begin position="1"/>
        <end position="77"/>
    </location>
</feature>
<reference evidence="2" key="2">
    <citation type="submission" date="2025-08" db="UniProtKB">
        <authorList>
            <consortium name="Ensembl"/>
        </authorList>
    </citation>
    <scope>IDENTIFICATION</scope>
</reference>
<evidence type="ECO:0000256" key="1">
    <source>
        <dbReference type="SAM" id="MobiDB-lite"/>
    </source>
</evidence>
<dbReference type="GeneTree" id="ENSGT01090000263402"/>
<sequence length="112" mass="12408">PRPVGSARTGSRLSAPPPPRPPLRLRAGGAEAEGRGSRRGPAELRRRRRRREAERARRPRADPEGTEEAVMSRYTRPPNTSLFVRNVADATRKCKAVHSSWQAPPSLNQPVS</sequence>
<name>A0A9L0JAX0_EQUAS</name>
<dbReference type="Proteomes" id="UP000694387">
    <property type="component" value="Chromosome 24"/>
</dbReference>
<feature type="compositionally biased region" description="Basic and acidic residues" evidence="1">
    <location>
        <begin position="51"/>
        <end position="63"/>
    </location>
</feature>
<protein>
    <submittedName>
        <fullName evidence="2">Uncharacterized protein</fullName>
    </submittedName>
</protein>
<dbReference type="AlphaFoldDB" id="A0A9L0JAX0"/>